<dbReference type="HOGENOM" id="CLU_649191_0_0_1"/>
<dbReference type="Proteomes" id="UP000054279">
    <property type="component" value="Unassembled WGS sequence"/>
</dbReference>
<dbReference type="EMBL" id="KN837208">
    <property type="protein sequence ID" value="KIJ33741.1"/>
    <property type="molecule type" value="Genomic_DNA"/>
</dbReference>
<dbReference type="OrthoDB" id="2355984at2759"/>
<proteinExistence type="predicted"/>
<evidence type="ECO:0000313" key="3">
    <source>
        <dbReference type="Proteomes" id="UP000054279"/>
    </source>
</evidence>
<protein>
    <submittedName>
        <fullName evidence="2">Uncharacterized protein</fullName>
    </submittedName>
</protein>
<feature type="region of interest" description="Disordered" evidence="1">
    <location>
        <begin position="89"/>
        <end position="151"/>
    </location>
</feature>
<evidence type="ECO:0000313" key="2">
    <source>
        <dbReference type="EMBL" id="KIJ33741.1"/>
    </source>
</evidence>
<feature type="region of interest" description="Disordered" evidence="1">
    <location>
        <begin position="1"/>
        <end position="24"/>
    </location>
</feature>
<organism evidence="2 3">
    <name type="scientific">Sphaerobolus stellatus (strain SS14)</name>
    <dbReference type="NCBI Taxonomy" id="990650"/>
    <lineage>
        <taxon>Eukaryota</taxon>
        <taxon>Fungi</taxon>
        <taxon>Dikarya</taxon>
        <taxon>Basidiomycota</taxon>
        <taxon>Agaricomycotina</taxon>
        <taxon>Agaricomycetes</taxon>
        <taxon>Phallomycetidae</taxon>
        <taxon>Geastrales</taxon>
        <taxon>Sphaerobolaceae</taxon>
        <taxon>Sphaerobolus</taxon>
    </lineage>
</organism>
<evidence type="ECO:0000256" key="1">
    <source>
        <dbReference type="SAM" id="MobiDB-lite"/>
    </source>
</evidence>
<feature type="compositionally biased region" description="Polar residues" evidence="1">
    <location>
        <begin position="10"/>
        <end position="21"/>
    </location>
</feature>
<name>A0A0C9V8T4_SPHS4</name>
<feature type="compositionally biased region" description="Polar residues" evidence="1">
    <location>
        <begin position="94"/>
        <end position="103"/>
    </location>
</feature>
<sequence length="423" mass="47142">MTITDRDGPSATQSMISQGENRASAVDQDVNSRCIKATDSFCTGSLSKITTILTIQKILPQVDNEDPSYQEALKSYIDILDNFKRLRNGAGSRSAENGNTQIRSGGGEREGIVGQERSQEGRPSSSDQEPEEEFSRARKRPASPAESFEDEDLPCKKINVQAFPWKNLAGLNPLAERPEDITLSRNDLLLLGACPQFPEFNLDHVLSGGYSISHDDQCTEHIGSIELVFGSVKLAKTVDTHGNWVIAWSDAVEAIIFVFPHCALELRSYTRYITTFFSSLYVSLHQRVIQFDRAIQIPLAKGMNSFSLTMLNIRTCIPYGLPMQEQQPNPLQTVKLVTEAQDRGRMAPADMHVDNGIGVTAPIHQVHVTTHTSVQNVGVIPIMSKSVNHSRGARNEKLELYEHKWAHQPRYARGLIWAIEEEK</sequence>
<accession>A0A0C9V8T4</accession>
<reference evidence="2 3" key="1">
    <citation type="submission" date="2014-06" db="EMBL/GenBank/DDBJ databases">
        <title>Evolutionary Origins and Diversification of the Mycorrhizal Mutualists.</title>
        <authorList>
            <consortium name="DOE Joint Genome Institute"/>
            <consortium name="Mycorrhizal Genomics Consortium"/>
            <person name="Kohler A."/>
            <person name="Kuo A."/>
            <person name="Nagy L.G."/>
            <person name="Floudas D."/>
            <person name="Copeland A."/>
            <person name="Barry K.W."/>
            <person name="Cichocki N."/>
            <person name="Veneault-Fourrey C."/>
            <person name="LaButti K."/>
            <person name="Lindquist E.A."/>
            <person name="Lipzen A."/>
            <person name="Lundell T."/>
            <person name="Morin E."/>
            <person name="Murat C."/>
            <person name="Riley R."/>
            <person name="Ohm R."/>
            <person name="Sun H."/>
            <person name="Tunlid A."/>
            <person name="Henrissat B."/>
            <person name="Grigoriev I.V."/>
            <person name="Hibbett D.S."/>
            <person name="Martin F."/>
        </authorList>
    </citation>
    <scope>NUCLEOTIDE SEQUENCE [LARGE SCALE GENOMIC DNA]</scope>
    <source>
        <strain evidence="2 3">SS14</strain>
    </source>
</reference>
<keyword evidence="3" id="KW-1185">Reference proteome</keyword>
<gene>
    <name evidence="2" type="ORF">M422DRAFT_52273</name>
</gene>
<dbReference type="AlphaFoldDB" id="A0A0C9V8T4"/>